<keyword evidence="4" id="KW-0032">Aminotransferase</keyword>
<keyword evidence="5" id="KW-1185">Reference proteome</keyword>
<dbReference type="PANTHER" id="PTHR30244">
    <property type="entry name" value="TRANSAMINASE"/>
    <property type="match status" value="1"/>
</dbReference>
<feature type="region of interest" description="Disordered" evidence="3">
    <location>
        <begin position="280"/>
        <end position="338"/>
    </location>
</feature>
<dbReference type="CDD" id="cd00616">
    <property type="entry name" value="AHBA_syn"/>
    <property type="match status" value="1"/>
</dbReference>
<gene>
    <name evidence="4" type="ORF">ACFSJ0_11850</name>
</gene>
<evidence type="ECO:0000313" key="5">
    <source>
        <dbReference type="Proteomes" id="UP001597097"/>
    </source>
</evidence>
<sequence length="456" mass="47056">MTLALHGGTPVRSAPWPAWPPPLDAAQRALVTEVLESGLWGATQGGSAVTDLVAAFARRSGVPYGVAVGNATLGLFAALRGLGVGRGDEVIVPAYTFVASATAVLLAGATPVIADVNPVDLHLSPEAVEAALTSRTAAIMPVHLAGSPADMDPLNALAARHGLVVVEDAAQAHGATYKGRPVGGLGDAGVYSFQASKAMTAGEGGLIVCRDEATYEAIWSVCNLGRKRGGQWYGHPTIGWNLRLTEIQAALLLPWLDRLDAEIDHRESFCTAAEHALTAQPWKPHDGEPVGAGPAGGSEGTGAGSGVRDGESADVGSASDRGSVGVRPACGGGPSDVRLPYGRELPVSVVPQPPGTTRDSRHLLMLRLHMPVDREFLLAAMVAEGVPLDAGYPPLGTFAALAREGARAEPCPAAEAAAQEVVWVRQSMLMDDPRHAVHLAEALSKVLAAMPPRAQA</sequence>
<protein>
    <submittedName>
        <fullName evidence="4">DegT/DnrJ/EryC1/StrS family aminotransferase</fullName>
    </submittedName>
</protein>
<keyword evidence="2" id="KW-0663">Pyridoxal phosphate</keyword>
<evidence type="ECO:0000256" key="3">
    <source>
        <dbReference type="SAM" id="MobiDB-lite"/>
    </source>
</evidence>
<comment type="similarity">
    <text evidence="2">Belongs to the DegT/DnrJ/EryC1 family.</text>
</comment>
<dbReference type="Pfam" id="PF01041">
    <property type="entry name" value="DegT_DnrJ_EryC1"/>
    <property type="match status" value="1"/>
</dbReference>
<dbReference type="InterPro" id="IPR000653">
    <property type="entry name" value="DegT/StrS_aminotransferase"/>
</dbReference>
<organism evidence="4 5">
    <name type="scientific">Nonomuraea guangzhouensis</name>
    <dbReference type="NCBI Taxonomy" id="1291555"/>
    <lineage>
        <taxon>Bacteria</taxon>
        <taxon>Bacillati</taxon>
        <taxon>Actinomycetota</taxon>
        <taxon>Actinomycetes</taxon>
        <taxon>Streptosporangiales</taxon>
        <taxon>Streptosporangiaceae</taxon>
        <taxon>Nonomuraea</taxon>
    </lineage>
</organism>
<evidence type="ECO:0000256" key="2">
    <source>
        <dbReference type="RuleBase" id="RU004508"/>
    </source>
</evidence>
<dbReference type="PIRSF" id="PIRSF000390">
    <property type="entry name" value="PLP_StrS"/>
    <property type="match status" value="1"/>
</dbReference>
<evidence type="ECO:0000256" key="1">
    <source>
        <dbReference type="ARBA" id="ARBA00001933"/>
    </source>
</evidence>
<dbReference type="GO" id="GO:0008483">
    <property type="term" value="F:transaminase activity"/>
    <property type="evidence" value="ECO:0007669"/>
    <property type="project" value="UniProtKB-KW"/>
</dbReference>
<proteinExistence type="inferred from homology"/>
<keyword evidence="4" id="KW-0808">Transferase</keyword>
<comment type="caution">
    <text evidence="4">The sequence shown here is derived from an EMBL/GenBank/DDBJ whole genome shotgun (WGS) entry which is preliminary data.</text>
</comment>
<accession>A0ABW4G539</accession>
<feature type="compositionally biased region" description="Gly residues" evidence="3">
    <location>
        <begin position="293"/>
        <end position="307"/>
    </location>
</feature>
<dbReference type="EMBL" id="JBHUCM010000012">
    <property type="protein sequence ID" value="MFD1537734.1"/>
    <property type="molecule type" value="Genomic_DNA"/>
</dbReference>
<dbReference type="RefSeq" id="WP_219537709.1">
    <property type="nucleotide sequence ID" value="NZ_JAHKRM010000040.1"/>
</dbReference>
<comment type="cofactor">
    <cofactor evidence="1">
        <name>pyridoxal 5'-phosphate</name>
        <dbReference type="ChEBI" id="CHEBI:597326"/>
    </cofactor>
</comment>
<dbReference type="PANTHER" id="PTHR30244:SF34">
    <property type="entry name" value="DTDP-4-AMINO-4,6-DIDEOXYGALACTOSE TRANSAMINASE"/>
    <property type="match status" value="1"/>
</dbReference>
<reference evidence="5" key="1">
    <citation type="journal article" date="2019" name="Int. J. Syst. Evol. Microbiol.">
        <title>The Global Catalogue of Microorganisms (GCM) 10K type strain sequencing project: providing services to taxonomists for standard genome sequencing and annotation.</title>
        <authorList>
            <consortium name="The Broad Institute Genomics Platform"/>
            <consortium name="The Broad Institute Genome Sequencing Center for Infectious Disease"/>
            <person name="Wu L."/>
            <person name="Ma J."/>
        </authorList>
    </citation>
    <scope>NUCLEOTIDE SEQUENCE [LARGE SCALE GENOMIC DNA]</scope>
    <source>
        <strain evidence="5">CGMCC 1.15399</strain>
    </source>
</reference>
<evidence type="ECO:0000313" key="4">
    <source>
        <dbReference type="EMBL" id="MFD1537734.1"/>
    </source>
</evidence>
<name>A0ABW4G539_9ACTN</name>
<dbReference type="Proteomes" id="UP001597097">
    <property type="component" value="Unassembled WGS sequence"/>
</dbReference>